<name>A0A821UCJ3_9BILA</name>
<dbReference type="Pfam" id="PF22936">
    <property type="entry name" value="Pol_BBD"/>
    <property type="match status" value="1"/>
</dbReference>
<evidence type="ECO:0000256" key="1">
    <source>
        <dbReference type="SAM" id="MobiDB-lite"/>
    </source>
</evidence>
<feature type="non-terminal residue" evidence="3">
    <location>
        <position position="352"/>
    </location>
</feature>
<dbReference type="AlphaFoldDB" id="A0A821UCJ3"/>
<feature type="compositionally biased region" description="Acidic residues" evidence="1">
    <location>
        <begin position="343"/>
        <end position="352"/>
    </location>
</feature>
<reference evidence="3" key="1">
    <citation type="submission" date="2021-02" db="EMBL/GenBank/DDBJ databases">
        <authorList>
            <person name="Nowell W R."/>
        </authorList>
    </citation>
    <scope>NUCLEOTIDE SEQUENCE</scope>
</reference>
<sequence>TLYGCQTPYPVAQKASVAQGALPLATAEPEYRAHRQNRANLTYQNVKESALICSRSEDNIISFVVDSGSTRHITHTKNDLFDQTAPNVKELRVANNQSISPLLQGSICGFDINTQHCMIFENVLVIPEISHRLLSVMQIVRNVYHVIFTENREVLVFDKSGIFVLAGKEDCGQFIVSLSKIKNSSHPGQTKMQLLKNLTCDEIENLKIPEFYSCNSCNMGKLNRISKKIRYNNSGRDILEQVCSDLCGPFPCESISGSKYRLLFVESVKMKRLVKARNDNEHQDLVRREQGFNVIRDQTNSTIREVKRLNMTESKLYNEWCTKVGPSVIDNIPKSSKEISQSNDEEMDIGYK</sequence>
<dbReference type="InterPro" id="IPR054722">
    <property type="entry name" value="PolX-like_BBD"/>
</dbReference>
<organism evidence="3 4">
    <name type="scientific">Rotaria socialis</name>
    <dbReference type="NCBI Taxonomy" id="392032"/>
    <lineage>
        <taxon>Eukaryota</taxon>
        <taxon>Metazoa</taxon>
        <taxon>Spiralia</taxon>
        <taxon>Gnathifera</taxon>
        <taxon>Rotifera</taxon>
        <taxon>Eurotatoria</taxon>
        <taxon>Bdelloidea</taxon>
        <taxon>Philodinida</taxon>
        <taxon>Philodinidae</taxon>
        <taxon>Rotaria</taxon>
    </lineage>
</organism>
<protein>
    <recommendedName>
        <fullName evidence="2">Retrovirus-related Pol polyprotein from transposon TNT 1-94-like beta-barrel domain-containing protein</fullName>
    </recommendedName>
</protein>
<comment type="caution">
    <text evidence="3">The sequence shown here is derived from an EMBL/GenBank/DDBJ whole genome shotgun (WGS) entry which is preliminary data.</text>
</comment>
<evidence type="ECO:0000313" key="3">
    <source>
        <dbReference type="EMBL" id="CAF4887754.1"/>
    </source>
</evidence>
<dbReference type="Proteomes" id="UP000663838">
    <property type="component" value="Unassembled WGS sequence"/>
</dbReference>
<proteinExistence type="predicted"/>
<evidence type="ECO:0000259" key="2">
    <source>
        <dbReference type="Pfam" id="PF22936"/>
    </source>
</evidence>
<dbReference type="EMBL" id="CAJOBS010004771">
    <property type="protein sequence ID" value="CAF4887754.1"/>
    <property type="molecule type" value="Genomic_DNA"/>
</dbReference>
<feature type="region of interest" description="Disordered" evidence="1">
    <location>
        <begin position="332"/>
        <end position="352"/>
    </location>
</feature>
<gene>
    <name evidence="3" type="ORF">TOA249_LOCUS29762</name>
</gene>
<evidence type="ECO:0000313" key="4">
    <source>
        <dbReference type="Proteomes" id="UP000663838"/>
    </source>
</evidence>
<feature type="domain" description="Retrovirus-related Pol polyprotein from transposon TNT 1-94-like beta-barrel" evidence="2">
    <location>
        <begin position="63"/>
        <end position="142"/>
    </location>
</feature>
<accession>A0A821UCJ3</accession>